<dbReference type="OrthoDB" id="640742at2759"/>
<reference evidence="3 4" key="1">
    <citation type="journal article" date="2020" name="ISME J.">
        <title>Uncovering the hidden diversity of litter-decomposition mechanisms in mushroom-forming fungi.</title>
        <authorList>
            <person name="Floudas D."/>
            <person name="Bentzer J."/>
            <person name="Ahren D."/>
            <person name="Johansson T."/>
            <person name="Persson P."/>
            <person name="Tunlid A."/>
        </authorList>
    </citation>
    <scope>NUCLEOTIDE SEQUENCE [LARGE SCALE GENOMIC DNA]</scope>
    <source>
        <strain evidence="3 4">CBS 291.85</strain>
    </source>
</reference>
<evidence type="ECO:0000313" key="3">
    <source>
        <dbReference type="EMBL" id="KAF5336650.1"/>
    </source>
</evidence>
<dbReference type="InterPro" id="IPR007736">
    <property type="entry name" value="Caleosin-related"/>
</dbReference>
<dbReference type="PANTHER" id="PTHR31495">
    <property type="entry name" value="PEROXYGENASE 3-RELATED"/>
    <property type="match status" value="1"/>
</dbReference>
<dbReference type="GO" id="GO:0005509">
    <property type="term" value="F:calcium ion binding"/>
    <property type="evidence" value="ECO:0007669"/>
    <property type="project" value="TreeGrafter"/>
</dbReference>
<feature type="compositionally biased region" description="Basic and acidic residues" evidence="2">
    <location>
        <begin position="25"/>
        <end position="40"/>
    </location>
</feature>
<evidence type="ECO:0000256" key="2">
    <source>
        <dbReference type="SAM" id="MobiDB-lite"/>
    </source>
</evidence>
<keyword evidence="4" id="KW-1185">Reference proteome</keyword>
<sequence length="399" mass="41930">MSFVTNSLGGVANTAKNTVSPQDASKGEQAEKKKTLDTESRSSQGQVQPPQSQSSSQESSSSQSGGGFMSGLTNAGKSVGNTVQTGFTSTSNYAQTGVHSGVNFTTDLAKGGAQLASDAARAGASISQTVAKSGLDMGTNVVGGTADLAGTAVGGIVNTAAETSGKVFEPVASGLKSIEAFSKLGEGVEAINGLSVAAVKEVGGMAMKALNTSGKTPTFFDTDGNGVVNVADTTKGLIVLGLDEKNSKYAAYALHAIFSYPTGDAWVPTDTTLPINVSNMERTRWGKNWGQYDRLDWIQDVDIDQFFSASDDATWQEKFKKGRQYFGVLLLIFEWGTTWPFMMPDVPVEQIPFKDEIGKVVRKLLLPTILSNFQRAREGSIHAGSKPPAHEAPTDSSQA</sequence>
<feature type="compositionally biased region" description="Polar residues" evidence="2">
    <location>
        <begin position="1"/>
        <end position="23"/>
    </location>
</feature>
<evidence type="ECO:0000313" key="4">
    <source>
        <dbReference type="Proteomes" id="UP000559256"/>
    </source>
</evidence>
<feature type="compositionally biased region" description="Low complexity" evidence="2">
    <location>
        <begin position="41"/>
        <end position="63"/>
    </location>
</feature>
<dbReference type="PANTHER" id="PTHR31495:SF20">
    <property type="entry name" value="CALEOSIN-RELATED FAMILY PROTEIN"/>
    <property type="match status" value="1"/>
</dbReference>
<accession>A0A8H5C7R4</accession>
<organism evidence="3 4">
    <name type="scientific">Tetrapyrgos nigripes</name>
    <dbReference type="NCBI Taxonomy" id="182062"/>
    <lineage>
        <taxon>Eukaryota</taxon>
        <taxon>Fungi</taxon>
        <taxon>Dikarya</taxon>
        <taxon>Basidiomycota</taxon>
        <taxon>Agaricomycotina</taxon>
        <taxon>Agaricomycetes</taxon>
        <taxon>Agaricomycetidae</taxon>
        <taxon>Agaricales</taxon>
        <taxon>Marasmiineae</taxon>
        <taxon>Marasmiaceae</taxon>
        <taxon>Tetrapyrgos</taxon>
    </lineage>
</organism>
<comment type="similarity">
    <text evidence="1">Belongs to the caleosin family.</text>
</comment>
<proteinExistence type="inferred from homology"/>
<comment type="caution">
    <text evidence="3">The sequence shown here is derived from an EMBL/GenBank/DDBJ whole genome shotgun (WGS) entry which is preliminary data.</text>
</comment>
<protein>
    <submittedName>
        <fullName evidence="3">Uncharacterized protein</fullName>
    </submittedName>
</protein>
<feature type="region of interest" description="Disordered" evidence="2">
    <location>
        <begin position="380"/>
        <end position="399"/>
    </location>
</feature>
<name>A0A8H5C7R4_9AGAR</name>
<feature type="region of interest" description="Disordered" evidence="2">
    <location>
        <begin position="1"/>
        <end position="75"/>
    </location>
</feature>
<dbReference type="GO" id="GO:0004497">
    <property type="term" value="F:monooxygenase activity"/>
    <property type="evidence" value="ECO:0007669"/>
    <property type="project" value="TreeGrafter"/>
</dbReference>
<dbReference type="Pfam" id="PF05042">
    <property type="entry name" value="Caleosin"/>
    <property type="match status" value="1"/>
</dbReference>
<dbReference type="Proteomes" id="UP000559256">
    <property type="component" value="Unassembled WGS sequence"/>
</dbReference>
<gene>
    <name evidence="3" type="ORF">D9758_016740</name>
</gene>
<dbReference type="AlphaFoldDB" id="A0A8H5C7R4"/>
<evidence type="ECO:0000256" key="1">
    <source>
        <dbReference type="ARBA" id="ARBA00006765"/>
    </source>
</evidence>
<dbReference type="EMBL" id="JAACJM010000226">
    <property type="protein sequence ID" value="KAF5336650.1"/>
    <property type="molecule type" value="Genomic_DNA"/>
</dbReference>